<protein>
    <recommendedName>
        <fullName evidence="5">Prophage protein</fullName>
    </recommendedName>
</protein>
<accession>A0A0T9R1F6</accession>
<evidence type="ECO:0000313" key="3">
    <source>
        <dbReference type="Proteomes" id="UP000044625"/>
    </source>
</evidence>
<dbReference type="RefSeq" id="WP_049614766.1">
    <property type="nucleotide sequence ID" value="NZ_CAWMMU010000034.1"/>
</dbReference>
<name>A0A0T9R1F6_9GAMM</name>
<dbReference type="AlphaFoldDB" id="A0A0T9R1F6"/>
<dbReference type="Proteomes" id="UP000044625">
    <property type="component" value="Unassembled WGS sequence"/>
</dbReference>
<evidence type="ECO:0000313" key="4">
    <source>
        <dbReference type="Proteomes" id="UP000045840"/>
    </source>
</evidence>
<reference evidence="2 3" key="2">
    <citation type="submission" date="2015-03" db="EMBL/GenBank/DDBJ databases">
        <authorList>
            <consortium name="Pathogen Informatics"/>
            <person name="Murphy D."/>
        </authorList>
    </citation>
    <scope>NUCLEOTIDE SEQUENCE [LARGE SCALE GENOMIC DNA]</scope>
    <source>
        <strain evidence="3">type strain: CIP110230</strain>
        <strain evidence="2">Type strain: CIP110230</strain>
    </source>
</reference>
<evidence type="ECO:0008006" key="5">
    <source>
        <dbReference type="Google" id="ProtNLM"/>
    </source>
</evidence>
<dbReference type="EMBL" id="CWJL01000034">
    <property type="protein sequence ID" value="CRY69115.1"/>
    <property type="molecule type" value="Genomic_DNA"/>
</dbReference>
<dbReference type="OrthoDB" id="6684064at2"/>
<evidence type="ECO:0000313" key="1">
    <source>
        <dbReference type="EMBL" id="CNI39847.1"/>
    </source>
</evidence>
<dbReference type="STRING" id="1288385.ERS137968_04255"/>
<sequence>MQNTIAAITVERDTLGYWTHPDFFTPANGGEFGVDGEFDAWLQKNNLRAWHTFMTDEDDIEESMDQAYEKSGQGDCSHWTPSDVDEGKGGWFMASIHDSDYGPVCVWLRSNTDE</sequence>
<dbReference type="Proteomes" id="UP000045840">
    <property type="component" value="Unassembled WGS sequence"/>
</dbReference>
<proteinExistence type="predicted"/>
<reference evidence="4" key="3">
    <citation type="submission" date="2015-03" db="EMBL/GenBank/DDBJ databases">
        <authorList>
            <consortium name="Pathogen Informatics"/>
        </authorList>
    </citation>
    <scope>NUCLEOTIDE SEQUENCE [LARGE SCALE GENOMIC DNA]</scope>
    <source>
        <strain evidence="4">A125KOH2</strain>
    </source>
</reference>
<reference evidence="1" key="1">
    <citation type="submission" date="2015-03" db="EMBL/GenBank/DDBJ databases">
        <authorList>
            <person name="Murphy D."/>
        </authorList>
    </citation>
    <scope>NUCLEOTIDE SEQUENCE [LARGE SCALE GENOMIC DNA]</scope>
    <source>
        <strain evidence="1">A125KOH2</strain>
    </source>
</reference>
<keyword evidence="3" id="KW-1185">Reference proteome</keyword>
<dbReference type="EMBL" id="CQAZ01000046">
    <property type="protein sequence ID" value="CNI39847.1"/>
    <property type="molecule type" value="Genomic_DNA"/>
</dbReference>
<organism evidence="1 4">
    <name type="scientific">Yersinia pekkanenii</name>
    <dbReference type="NCBI Taxonomy" id="1288385"/>
    <lineage>
        <taxon>Bacteria</taxon>
        <taxon>Pseudomonadati</taxon>
        <taxon>Pseudomonadota</taxon>
        <taxon>Gammaproteobacteria</taxon>
        <taxon>Enterobacterales</taxon>
        <taxon>Yersiniaceae</taxon>
        <taxon>Yersinia</taxon>
    </lineage>
</organism>
<gene>
    <name evidence="1" type="ORF">ERS008529_03902</name>
    <name evidence="2" type="ORF">ERS137968_04255</name>
</gene>
<evidence type="ECO:0000313" key="2">
    <source>
        <dbReference type="EMBL" id="CRY69115.1"/>
    </source>
</evidence>